<comment type="similarity">
    <text evidence="1">Belongs to the ROK (NagC/XylR) family.</text>
</comment>
<dbReference type="SUPFAM" id="SSF53067">
    <property type="entry name" value="Actin-like ATPase domain"/>
    <property type="match status" value="1"/>
</dbReference>
<proteinExistence type="inferred from homology"/>
<dbReference type="EMBL" id="DVGD01000107">
    <property type="protein sequence ID" value="HIR09494.1"/>
    <property type="molecule type" value="Genomic_DNA"/>
</dbReference>
<dbReference type="InterPro" id="IPR000600">
    <property type="entry name" value="ROK"/>
</dbReference>
<dbReference type="Pfam" id="PF00480">
    <property type="entry name" value="ROK"/>
    <property type="match status" value="1"/>
</dbReference>
<comment type="caution">
    <text evidence="2">The sequence shown here is derived from an EMBL/GenBank/DDBJ whole genome shotgun (WGS) entry which is preliminary data.</text>
</comment>
<dbReference type="PANTHER" id="PTHR18964">
    <property type="entry name" value="ROK (REPRESSOR, ORF, KINASE) FAMILY"/>
    <property type="match status" value="1"/>
</dbReference>
<reference evidence="2" key="1">
    <citation type="submission" date="2020-10" db="EMBL/GenBank/DDBJ databases">
        <authorList>
            <person name="Gilroy R."/>
        </authorList>
    </citation>
    <scope>NUCLEOTIDE SEQUENCE</scope>
    <source>
        <strain evidence="2">ChiHjej9B8-7071</strain>
    </source>
</reference>
<evidence type="ECO:0000313" key="2">
    <source>
        <dbReference type="EMBL" id="HIR09494.1"/>
    </source>
</evidence>
<reference evidence="2" key="2">
    <citation type="journal article" date="2021" name="PeerJ">
        <title>Extensive microbial diversity within the chicken gut microbiome revealed by metagenomics and culture.</title>
        <authorList>
            <person name="Gilroy R."/>
            <person name="Ravi A."/>
            <person name="Getino M."/>
            <person name="Pursley I."/>
            <person name="Horton D.L."/>
            <person name="Alikhan N.F."/>
            <person name="Baker D."/>
            <person name="Gharbi K."/>
            <person name="Hall N."/>
            <person name="Watson M."/>
            <person name="Adriaenssens E.M."/>
            <person name="Foster-Nyarko E."/>
            <person name="Jarju S."/>
            <person name="Secka A."/>
            <person name="Antonio M."/>
            <person name="Oren A."/>
            <person name="Chaudhuri R.R."/>
            <person name="La Ragione R."/>
            <person name="Hildebrand F."/>
            <person name="Pallen M.J."/>
        </authorList>
    </citation>
    <scope>NUCLEOTIDE SEQUENCE</scope>
    <source>
        <strain evidence="2">ChiHjej9B8-7071</strain>
    </source>
</reference>
<protein>
    <submittedName>
        <fullName evidence="2">ROK family protein</fullName>
    </submittedName>
</protein>
<dbReference type="Proteomes" id="UP000824258">
    <property type="component" value="Unassembled WGS sequence"/>
</dbReference>
<dbReference type="InterPro" id="IPR043129">
    <property type="entry name" value="ATPase_NBD"/>
</dbReference>
<sequence>MYQIGVDIGGTNIKIGLVDDTWEIVSRISIPFPHLDGAQVAERIAGECHKLLALRGLTEDSLDSVGVVVPGSIDSTGSIVLNAYNLDFHNVPLKALLQSYFQKTPVFLANDADGACLAELGRGAFKGFQTAVLFTLGTGVGGGLILGGRMFTGGKHQGVELGHMPLVAGGIPCTCGNLGCIEAYCSASALGRAGAKAMKEHPKSLLFVRSDGNPDAIDAKLVVDCAKEGDKTATAVFNQYIDYLGSACVSMIHLLDPEVIALGGGLCNAGEFLFAPLRENVAKKCFYTDFAKIFPAVMGNDAGMIGAAMLCANQR</sequence>
<gene>
    <name evidence="2" type="ORF">IAA70_03725</name>
</gene>
<dbReference type="AlphaFoldDB" id="A0A9D1A757"/>
<dbReference type="Gene3D" id="3.30.420.40">
    <property type="match status" value="2"/>
</dbReference>
<evidence type="ECO:0000256" key="1">
    <source>
        <dbReference type="ARBA" id="ARBA00006479"/>
    </source>
</evidence>
<organism evidence="2 3">
    <name type="scientific">Candidatus Avoscillospira stercoripullorum</name>
    <dbReference type="NCBI Taxonomy" id="2840709"/>
    <lineage>
        <taxon>Bacteria</taxon>
        <taxon>Bacillati</taxon>
        <taxon>Bacillota</taxon>
        <taxon>Clostridia</taxon>
        <taxon>Eubacteriales</taxon>
        <taxon>Oscillospiraceae</taxon>
        <taxon>Oscillospiraceae incertae sedis</taxon>
        <taxon>Candidatus Avoscillospira</taxon>
    </lineage>
</organism>
<evidence type="ECO:0000313" key="3">
    <source>
        <dbReference type="Proteomes" id="UP000824258"/>
    </source>
</evidence>
<dbReference type="PANTHER" id="PTHR18964:SF149">
    <property type="entry name" value="BIFUNCTIONAL UDP-N-ACETYLGLUCOSAMINE 2-EPIMERASE_N-ACETYLMANNOSAMINE KINASE"/>
    <property type="match status" value="1"/>
</dbReference>
<accession>A0A9D1A757</accession>
<name>A0A9D1A757_9FIRM</name>